<feature type="domain" description="Methyltransferase type 11" evidence="5">
    <location>
        <begin position="58"/>
        <end position="174"/>
    </location>
</feature>
<evidence type="ECO:0000256" key="2">
    <source>
        <dbReference type="ARBA" id="ARBA00022603"/>
    </source>
</evidence>
<dbReference type="GO" id="GO:0032259">
    <property type="term" value="P:methylation"/>
    <property type="evidence" value="ECO:0007669"/>
    <property type="project" value="UniProtKB-KW"/>
</dbReference>
<dbReference type="CTD" id="110599564"/>
<dbReference type="RefSeq" id="XP_032818031.1">
    <property type="nucleotide sequence ID" value="XM_032962140.1"/>
</dbReference>
<dbReference type="SUPFAM" id="SSF53335">
    <property type="entry name" value="S-adenosyl-L-methionine-dependent methyltransferases"/>
    <property type="match status" value="1"/>
</dbReference>
<reference evidence="7 8" key="1">
    <citation type="submission" date="2025-04" db="UniProtKB">
        <authorList>
            <consortium name="RefSeq"/>
        </authorList>
    </citation>
    <scope>IDENTIFICATION</scope>
    <source>
        <tissue evidence="7 8">Sperm</tissue>
    </source>
</reference>
<evidence type="ECO:0000256" key="4">
    <source>
        <dbReference type="SAM" id="MobiDB-lite"/>
    </source>
</evidence>
<dbReference type="PANTHER" id="PTHR12176">
    <property type="entry name" value="SAM-DEPENDENT METHYLTRANSFERASE SUPERFAMILY PROTEIN"/>
    <property type="match status" value="1"/>
</dbReference>
<dbReference type="InterPro" id="IPR051419">
    <property type="entry name" value="Lys/N-term_MeTrsfase_sf"/>
</dbReference>
<dbReference type="Proteomes" id="UP001318040">
    <property type="component" value="Chromosome 28"/>
</dbReference>
<keyword evidence="2 7" id="KW-0489">Methyltransferase</keyword>
<keyword evidence="6" id="KW-1185">Reference proteome</keyword>
<dbReference type="Gene3D" id="3.40.50.150">
    <property type="entry name" value="Vaccinia Virus protein VP39"/>
    <property type="match status" value="1"/>
</dbReference>
<accession>A0AAJ7X1P7</accession>
<organism evidence="6 7">
    <name type="scientific">Petromyzon marinus</name>
    <name type="common">Sea lamprey</name>
    <dbReference type="NCBI Taxonomy" id="7757"/>
    <lineage>
        <taxon>Eukaryota</taxon>
        <taxon>Metazoa</taxon>
        <taxon>Chordata</taxon>
        <taxon>Craniata</taxon>
        <taxon>Vertebrata</taxon>
        <taxon>Cyclostomata</taxon>
        <taxon>Hyperoartia</taxon>
        <taxon>Petromyzontiformes</taxon>
        <taxon>Petromyzontidae</taxon>
        <taxon>Petromyzon</taxon>
    </lineage>
</organism>
<dbReference type="AlphaFoldDB" id="A0AAJ7X1P7"/>
<evidence type="ECO:0000313" key="6">
    <source>
        <dbReference type="Proteomes" id="UP001318040"/>
    </source>
</evidence>
<evidence type="ECO:0000256" key="1">
    <source>
        <dbReference type="ARBA" id="ARBA00008361"/>
    </source>
</evidence>
<keyword evidence="3" id="KW-0808">Transferase</keyword>
<dbReference type="RefSeq" id="XP_032818030.1">
    <property type="nucleotide sequence ID" value="XM_032962139.1"/>
</dbReference>
<evidence type="ECO:0000259" key="5">
    <source>
        <dbReference type="Pfam" id="PF08241"/>
    </source>
</evidence>
<dbReference type="InterPro" id="IPR013216">
    <property type="entry name" value="Methyltransf_11"/>
</dbReference>
<evidence type="ECO:0000313" key="8">
    <source>
        <dbReference type="RefSeq" id="XP_032818031.1"/>
    </source>
</evidence>
<name>A0AAJ7X1P7_PETMA</name>
<comment type="similarity">
    <text evidence="1">Belongs to the methyltransferase superfamily.</text>
</comment>
<evidence type="ECO:0000256" key="3">
    <source>
        <dbReference type="ARBA" id="ARBA00022679"/>
    </source>
</evidence>
<sequence>MALSHRDGARYRERSYWDERYSAGGEAVEEGEQREWFGAYTALKEALPEDLDRSGAILELGCGSSRLSSDLLADGFACVTAADFSPACLAAASAAAAAAARRPPAAPRPLWLALDARRLPLRAALFDAVVEKGMLDALLAGERDPWRVSKAARRQVGLVLDEVSRVLRPGGHFVSVTFAHPHVRSPLYARRRYGWRVRHRTYGEAFHYHVYVMTRGDGEPPRDDDDDDDDDDEDDDDDDAAPPVMLEYDEREDFLNAIDLSTFL</sequence>
<feature type="region of interest" description="Disordered" evidence="4">
    <location>
        <begin position="215"/>
        <end position="246"/>
    </location>
</feature>
<evidence type="ECO:0000313" key="7">
    <source>
        <dbReference type="RefSeq" id="XP_032818030.1"/>
    </source>
</evidence>
<dbReference type="Pfam" id="PF08241">
    <property type="entry name" value="Methyltransf_11"/>
    <property type="match status" value="1"/>
</dbReference>
<dbReference type="GO" id="GO:0008757">
    <property type="term" value="F:S-adenosylmethionine-dependent methyltransferase activity"/>
    <property type="evidence" value="ECO:0007669"/>
    <property type="project" value="InterPro"/>
</dbReference>
<gene>
    <name evidence="7 8" type="primary">EEF1AKMT4</name>
</gene>
<dbReference type="PANTHER" id="PTHR12176:SF80">
    <property type="entry name" value="EEF1A LYSINE METHYLTRANSFERASE 4"/>
    <property type="match status" value="1"/>
</dbReference>
<dbReference type="InterPro" id="IPR029063">
    <property type="entry name" value="SAM-dependent_MTases_sf"/>
</dbReference>
<dbReference type="CDD" id="cd02440">
    <property type="entry name" value="AdoMet_MTases"/>
    <property type="match status" value="1"/>
</dbReference>
<proteinExistence type="inferred from homology"/>
<protein>
    <submittedName>
        <fullName evidence="7 8">EEF1A lysine methyltransferase 4 isoform X2</fullName>
    </submittedName>
</protein>
<feature type="compositionally biased region" description="Acidic residues" evidence="4">
    <location>
        <begin position="222"/>
        <end position="240"/>
    </location>
</feature>